<dbReference type="AlphaFoldDB" id="A0A160VIV4"/>
<evidence type="ECO:0000313" key="3">
    <source>
        <dbReference type="EMBL" id="CUV09064.1"/>
    </source>
</evidence>
<dbReference type="InterPro" id="IPR002594">
    <property type="entry name" value="GH12"/>
</dbReference>
<dbReference type="SUPFAM" id="SSF49899">
    <property type="entry name" value="Concanavalin A-like lectins/glucanases"/>
    <property type="match status" value="1"/>
</dbReference>
<name>A0A160VIV4_9ZZZZ</name>
<dbReference type="Gene3D" id="2.60.120.180">
    <property type="match status" value="1"/>
</dbReference>
<evidence type="ECO:0000259" key="2">
    <source>
        <dbReference type="Pfam" id="PF18962"/>
    </source>
</evidence>
<organism evidence="3">
    <name type="scientific">hydrothermal vent metagenome</name>
    <dbReference type="NCBI Taxonomy" id="652676"/>
    <lineage>
        <taxon>unclassified sequences</taxon>
        <taxon>metagenomes</taxon>
        <taxon>ecological metagenomes</taxon>
    </lineage>
</organism>
<reference evidence="3" key="1">
    <citation type="submission" date="2015-10" db="EMBL/GenBank/DDBJ databases">
        <authorList>
            <person name="Gilbert D.G."/>
        </authorList>
    </citation>
    <scope>NUCLEOTIDE SEQUENCE</scope>
</reference>
<gene>
    <name evidence="3" type="ORF">MGWOODY_Mmi2228</name>
</gene>
<dbReference type="PANTHER" id="PTHR34002">
    <property type="entry name" value="BLR1656 PROTEIN"/>
    <property type="match status" value="1"/>
</dbReference>
<dbReference type="PANTHER" id="PTHR34002:SF9">
    <property type="entry name" value="XYLOGLUCAN-SPECIFIC ENDO-BETA-1,4-GLUCANASE A"/>
    <property type="match status" value="1"/>
</dbReference>
<dbReference type="EMBL" id="FAXC01000169">
    <property type="protein sequence ID" value="CUV09064.1"/>
    <property type="molecule type" value="Genomic_DNA"/>
</dbReference>
<comment type="similarity">
    <text evidence="1">Belongs to the glycosyl hydrolase 12 (cellulase H) family.</text>
</comment>
<accession>A0A160VIV4</accession>
<dbReference type="GO" id="GO:0008810">
    <property type="term" value="F:cellulase activity"/>
    <property type="evidence" value="ECO:0007669"/>
    <property type="project" value="InterPro"/>
</dbReference>
<dbReference type="InterPro" id="IPR013320">
    <property type="entry name" value="ConA-like_dom_sf"/>
</dbReference>
<proteinExistence type="inferred from homology"/>
<sequence>MKVALFLFALTLTRAQDTTYNCNGWSQFTIGSYLVENNVWGQGNITDFTQCIYRTGSGDDINFGWNWDWPIGNSDVKAYPEVIFGKKPWSSSSTNAALPIKIQNLDEFYVVYDLDMVATGSYNLAFEFWVTIDSMSSETGITTEVMIWMDNNLIGPAGNIIGTVTFDGFDYYLYQANWDSWTYFAFISAEPQYSGVLGVHHFVDHLVSQGMLNPDEYFSDFELGNEVVYGTGQTDILQYEIYVNSNPLSVASPEPIPGHYSLSYNYPNPFNPATTLNYTIPTSEFVSVKIYDINGAELTTLVNEKLSSGKHSVEWDATDYPSSIYIACISSGNYFQARKMLLAK</sequence>
<dbReference type="InterPro" id="IPR013319">
    <property type="entry name" value="GH11/12"/>
</dbReference>
<protein>
    <submittedName>
        <fullName evidence="3">Peptidase S8 and S53, subtilisin, kexin, sedolisin</fullName>
    </submittedName>
</protein>
<feature type="domain" description="Secretion system C-terminal sorting" evidence="2">
    <location>
        <begin position="266"/>
        <end position="340"/>
    </location>
</feature>
<dbReference type="NCBIfam" id="TIGR04183">
    <property type="entry name" value="Por_Secre_tail"/>
    <property type="match status" value="1"/>
</dbReference>
<dbReference type="Pfam" id="PF01670">
    <property type="entry name" value="Glyco_hydro_12"/>
    <property type="match status" value="1"/>
</dbReference>
<dbReference type="InterPro" id="IPR026444">
    <property type="entry name" value="Secre_tail"/>
</dbReference>
<evidence type="ECO:0000256" key="1">
    <source>
        <dbReference type="ARBA" id="ARBA00005519"/>
    </source>
</evidence>
<dbReference type="GO" id="GO:0000272">
    <property type="term" value="P:polysaccharide catabolic process"/>
    <property type="evidence" value="ECO:0007669"/>
    <property type="project" value="InterPro"/>
</dbReference>
<dbReference type="Pfam" id="PF18962">
    <property type="entry name" value="Por_Secre_tail"/>
    <property type="match status" value="1"/>
</dbReference>
<dbReference type="Gene3D" id="2.60.40.4070">
    <property type="match status" value="1"/>
</dbReference>